<evidence type="ECO:0000256" key="1">
    <source>
        <dbReference type="SAM" id="SignalP"/>
    </source>
</evidence>
<protein>
    <recommendedName>
        <fullName evidence="4">Secreted protein</fullName>
    </recommendedName>
</protein>
<keyword evidence="3" id="KW-1185">Reference proteome</keyword>
<proteinExistence type="predicted"/>
<gene>
    <name evidence="2" type="ORF">P691DRAFT_803179</name>
</gene>
<accession>A0A9P6C060</accession>
<dbReference type="AlphaFoldDB" id="A0A9P6C060"/>
<keyword evidence="1" id="KW-0732">Signal</keyword>
<organism evidence="2 3">
    <name type="scientific">Macrolepiota fuliginosa MF-IS2</name>
    <dbReference type="NCBI Taxonomy" id="1400762"/>
    <lineage>
        <taxon>Eukaryota</taxon>
        <taxon>Fungi</taxon>
        <taxon>Dikarya</taxon>
        <taxon>Basidiomycota</taxon>
        <taxon>Agaricomycotina</taxon>
        <taxon>Agaricomycetes</taxon>
        <taxon>Agaricomycetidae</taxon>
        <taxon>Agaricales</taxon>
        <taxon>Agaricineae</taxon>
        <taxon>Agaricaceae</taxon>
        <taxon>Macrolepiota</taxon>
    </lineage>
</organism>
<feature type="chain" id="PRO_5040192294" description="Secreted protein" evidence="1">
    <location>
        <begin position="23"/>
        <end position="108"/>
    </location>
</feature>
<dbReference type="Proteomes" id="UP000807342">
    <property type="component" value="Unassembled WGS sequence"/>
</dbReference>
<sequence>MSWVCGLASSVLLSLFCPSARSGVLDTPPHSLVRAHRRLLKSCDILNPPEWISMMHSGPGHFTRSRARRNKAAVVLASTCIRHSACSYPQSSTGPLIGRPNCRLRVTT</sequence>
<feature type="signal peptide" evidence="1">
    <location>
        <begin position="1"/>
        <end position="22"/>
    </location>
</feature>
<dbReference type="EMBL" id="MU151220">
    <property type="protein sequence ID" value="KAF9446991.1"/>
    <property type="molecule type" value="Genomic_DNA"/>
</dbReference>
<evidence type="ECO:0008006" key="4">
    <source>
        <dbReference type="Google" id="ProtNLM"/>
    </source>
</evidence>
<evidence type="ECO:0000313" key="2">
    <source>
        <dbReference type="EMBL" id="KAF9446991.1"/>
    </source>
</evidence>
<reference evidence="2" key="1">
    <citation type="submission" date="2020-11" db="EMBL/GenBank/DDBJ databases">
        <authorList>
            <consortium name="DOE Joint Genome Institute"/>
            <person name="Ahrendt S."/>
            <person name="Riley R."/>
            <person name="Andreopoulos W."/>
            <person name="Labutti K."/>
            <person name="Pangilinan J."/>
            <person name="Ruiz-Duenas F.J."/>
            <person name="Barrasa J.M."/>
            <person name="Sanchez-Garcia M."/>
            <person name="Camarero S."/>
            <person name="Miyauchi S."/>
            <person name="Serrano A."/>
            <person name="Linde D."/>
            <person name="Babiker R."/>
            <person name="Drula E."/>
            <person name="Ayuso-Fernandez I."/>
            <person name="Pacheco R."/>
            <person name="Padilla G."/>
            <person name="Ferreira P."/>
            <person name="Barriuso J."/>
            <person name="Kellner H."/>
            <person name="Castanera R."/>
            <person name="Alfaro M."/>
            <person name="Ramirez L."/>
            <person name="Pisabarro A.G."/>
            <person name="Kuo A."/>
            <person name="Tritt A."/>
            <person name="Lipzen A."/>
            <person name="He G."/>
            <person name="Yan M."/>
            <person name="Ng V."/>
            <person name="Cullen D."/>
            <person name="Martin F."/>
            <person name="Rosso M.-N."/>
            <person name="Henrissat B."/>
            <person name="Hibbett D."/>
            <person name="Martinez A.T."/>
            <person name="Grigoriev I.V."/>
        </authorList>
    </citation>
    <scope>NUCLEOTIDE SEQUENCE</scope>
    <source>
        <strain evidence="2">MF-IS2</strain>
    </source>
</reference>
<name>A0A9P6C060_9AGAR</name>
<evidence type="ECO:0000313" key="3">
    <source>
        <dbReference type="Proteomes" id="UP000807342"/>
    </source>
</evidence>
<comment type="caution">
    <text evidence="2">The sequence shown here is derived from an EMBL/GenBank/DDBJ whole genome shotgun (WGS) entry which is preliminary data.</text>
</comment>